<evidence type="ECO:0000313" key="3">
    <source>
        <dbReference type="Proteomes" id="UP000656042"/>
    </source>
</evidence>
<evidence type="ECO:0000313" key="2">
    <source>
        <dbReference type="EMBL" id="GGK87965.1"/>
    </source>
</evidence>
<organism evidence="2 3">
    <name type="scientific">Mangrovihabitans endophyticus</name>
    <dbReference type="NCBI Taxonomy" id="1751298"/>
    <lineage>
        <taxon>Bacteria</taxon>
        <taxon>Bacillati</taxon>
        <taxon>Actinomycetota</taxon>
        <taxon>Actinomycetes</taxon>
        <taxon>Micromonosporales</taxon>
        <taxon>Micromonosporaceae</taxon>
        <taxon>Mangrovihabitans</taxon>
    </lineage>
</organism>
<proteinExistence type="predicted"/>
<dbReference type="Proteomes" id="UP000656042">
    <property type="component" value="Unassembled WGS sequence"/>
</dbReference>
<keyword evidence="3" id="KW-1185">Reference proteome</keyword>
<comment type="caution">
    <text evidence="2">The sequence shown here is derived from an EMBL/GenBank/DDBJ whole genome shotgun (WGS) entry which is preliminary data.</text>
</comment>
<evidence type="ECO:0000256" key="1">
    <source>
        <dbReference type="SAM" id="MobiDB-lite"/>
    </source>
</evidence>
<reference evidence="2" key="2">
    <citation type="submission" date="2020-09" db="EMBL/GenBank/DDBJ databases">
        <authorList>
            <person name="Sun Q."/>
            <person name="Zhou Y."/>
        </authorList>
    </citation>
    <scope>NUCLEOTIDE SEQUENCE</scope>
    <source>
        <strain evidence="2">CGMCC 4.7299</strain>
    </source>
</reference>
<name>A0A8J3BZR8_9ACTN</name>
<dbReference type="InterPro" id="IPR045558">
    <property type="entry name" value="DUF6317"/>
</dbReference>
<dbReference type="AlphaFoldDB" id="A0A8J3BZR8"/>
<dbReference type="EMBL" id="BMMX01000007">
    <property type="protein sequence ID" value="GGK87965.1"/>
    <property type="molecule type" value="Genomic_DNA"/>
</dbReference>
<accession>A0A8J3BZR8</accession>
<gene>
    <name evidence="2" type="ORF">GCM10012284_22540</name>
</gene>
<dbReference type="RefSeq" id="WP_189079101.1">
    <property type="nucleotide sequence ID" value="NZ_BMMX01000007.1"/>
</dbReference>
<feature type="region of interest" description="Disordered" evidence="1">
    <location>
        <begin position="99"/>
        <end position="119"/>
    </location>
</feature>
<protein>
    <submittedName>
        <fullName evidence="2">Uncharacterized protein</fullName>
    </submittedName>
</protein>
<sequence length="119" mass="12406">MGDDYHVAVSRGTALADTFARAQDPLLRLAAPLRGACEAIRTGDAGLDAETAAVARRVDGLYRLMAQVFATLSANVSDAVADYRDADEAVAAAFRELMSDDTATTPSGPPPVRDNVPVG</sequence>
<reference evidence="2" key="1">
    <citation type="journal article" date="2014" name="Int. J. Syst. Evol. Microbiol.">
        <title>Complete genome sequence of Corynebacterium casei LMG S-19264T (=DSM 44701T), isolated from a smear-ripened cheese.</title>
        <authorList>
            <consortium name="US DOE Joint Genome Institute (JGI-PGF)"/>
            <person name="Walter F."/>
            <person name="Albersmeier A."/>
            <person name="Kalinowski J."/>
            <person name="Ruckert C."/>
        </authorList>
    </citation>
    <scope>NUCLEOTIDE SEQUENCE</scope>
    <source>
        <strain evidence="2">CGMCC 4.7299</strain>
    </source>
</reference>
<dbReference type="Pfam" id="PF19840">
    <property type="entry name" value="DUF6317"/>
    <property type="match status" value="1"/>
</dbReference>